<dbReference type="InterPro" id="IPR008930">
    <property type="entry name" value="Terpenoid_cyclase/PrenylTrfase"/>
</dbReference>
<dbReference type="SUPFAM" id="SSF48576">
    <property type="entry name" value="Terpenoid synthases"/>
    <property type="match status" value="1"/>
</dbReference>
<dbReference type="Pfam" id="PF01397">
    <property type="entry name" value="Terpene_synth"/>
    <property type="match status" value="1"/>
</dbReference>
<dbReference type="Gene3D" id="1.50.10.130">
    <property type="entry name" value="Terpene synthase, N-terminal domain"/>
    <property type="match status" value="1"/>
</dbReference>
<comment type="caution">
    <text evidence="7">The sequence shown here is derived from an EMBL/GenBank/DDBJ whole genome shotgun (WGS) entry which is preliminary data.</text>
</comment>
<evidence type="ECO:0000259" key="5">
    <source>
        <dbReference type="Pfam" id="PF01397"/>
    </source>
</evidence>
<dbReference type="Gene3D" id="1.10.600.10">
    <property type="entry name" value="Farnesyl Diphosphate Synthase"/>
    <property type="match status" value="1"/>
</dbReference>
<dbReference type="GO" id="GO:0016114">
    <property type="term" value="P:terpenoid biosynthetic process"/>
    <property type="evidence" value="ECO:0007669"/>
    <property type="project" value="InterPro"/>
</dbReference>
<evidence type="ECO:0000256" key="2">
    <source>
        <dbReference type="ARBA" id="ARBA00022723"/>
    </source>
</evidence>
<dbReference type="Pfam" id="PF03936">
    <property type="entry name" value="Terpene_synth_C"/>
    <property type="match status" value="1"/>
</dbReference>
<dbReference type="PANTHER" id="PTHR31225:SF0">
    <property type="entry name" value="S-(+)-LINALOOL SYNTHASE, CHLOROPLASTIC"/>
    <property type="match status" value="1"/>
</dbReference>
<evidence type="ECO:0000256" key="4">
    <source>
        <dbReference type="ARBA" id="ARBA00023239"/>
    </source>
</evidence>
<dbReference type="AlphaFoldDB" id="A0A6A1UM25"/>
<keyword evidence="3" id="KW-0460">Magnesium</keyword>
<keyword evidence="8" id="KW-1185">Reference proteome</keyword>
<proteinExistence type="predicted"/>
<evidence type="ECO:0000313" key="8">
    <source>
        <dbReference type="Proteomes" id="UP000516437"/>
    </source>
</evidence>
<dbReference type="Proteomes" id="UP000516437">
    <property type="component" value="Unassembled WGS sequence"/>
</dbReference>
<keyword evidence="2" id="KW-0479">Metal-binding</keyword>
<gene>
    <name evidence="7" type="ORF">CJ030_MR0G004573</name>
</gene>
<name>A0A6A1UM25_9ROSI</name>
<dbReference type="InterPro" id="IPR008949">
    <property type="entry name" value="Isoprenoid_synthase_dom_sf"/>
</dbReference>
<dbReference type="SFLD" id="SFLDS00005">
    <property type="entry name" value="Isoprenoid_Synthase_Type_I"/>
    <property type="match status" value="1"/>
</dbReference>
<dbReference type="InterPro" id="IPR034741">
    <property type="entry name" value="Terpene_cyclase-like_1_C"/>
</dbReference>
<evidence type="ECO:0000259" key="6">
    <source>
        <dbReference type="Pfam" id="PF03936"/>
    </source>
</evidence>
<dbReference type="SUPFAM" id="SSF48239">
    <property type="entry name" value="Terpenoid cyclases/Protein prenyltransferases"/>
    <property type="match status" value="1"/>
</dbReference>
<organism evidence="7 8">
    <name type="scientific">Morella rubra</name>
    <name type="common">Chinese bayberry</name>
    <dbReference type="NCBI Taxonomy" id="262757"/>
    <lineage>
        <taxon>Eukaryota</taxon>
        <taxon>Viridiplantae</taxon>
        <taxon>Streptophyta</taxon>
        <taxon>Embryophyta</taxon>
        <taxon>Tracheophyta</taxon>
        <taxon>Spermatophyta</taxon>
        <taxon>Magnoliopsida</taxon>
        <taxon>eudicotyledons</taxon>
        <taxon>Gunneridae</taxon>
        <taxon>Pentapetalae</taxon>
        <taxon>rosids</taxon>
        <taxon>fabids</taxon>
        <taxon>Fagales</taxon>
        <taxon>Myricaceae</taxon>
        <taxon>Morella</taxon>
    </lineage>
</organism>
<evidence type="ECO:0000256" key="3">
    <source>
        <dbReference type="ARBA" id="ARBA00022842"/>
    </source>
</evidence>
<feature type="domain" description="Terpene synthase N-terminal" evidence="5">
    <location>
        <begin position="21"/>
        <end position="174"/>
    </location>
</feature>
<feature type="domain" description="Terpene synthase metal-binding" evidence="6">
    <location>
        <begin position="191"/>
        <end position="405"/>
    </location>
</feature>
<dbReference type="PANTHER" id="PTHR31225">
    <property type="entry name" value="OS04G0344100 PROTEIN-RELATED"/>
    <property type="match status" value="1"/>
</dbReference>
<sequence length="461" mass="52540">MEHLPRLTFTSSGDKKVKKVDYGARHAQKLELCRNLLRKSGENPFESLSMIDAVQRLGIDYHFQEEIGTILSKQCANYTSYGDCGHELHDVALRFRLLRQEGYYVPAAVFGTDIFINFKDTALGKSTKELSEDINGLMALYEASQLSIEGEDILDEAGNFCKQLLKSLEKNLDDNQVTLLIILWGILTTKAWQDPDLSDERVELTKPVSFIYLIDDIFDVYGTLEELTQFTEAINKWDSADLDQLPEYMKICFRALYETTNEISYKIYQKHGWNPIDSLRKTWASLCDAFLVEAQWFASGLAPKSEEYLKNAVVSSGVHVLLVHTFFLLGQRIKKETENLVENQPGIISSSATILRLWDDLGSARDESQDGRDGSYIEYYMKEHRGSSIKDAKDKVVDMISDAWKRLNKECLSPNPFPATFTKASLNLARIVPLLYSYDDNHGLPSLEEHMKSVLYERVSV</sequence>
<keyword evidence="4" id="KW-0456">Lyase</keyword>
<dbReference type="InterPro" id="IPR050148">
    <property type="entry name" value="Terpene_synthase-like"/>
</dbReference>
<evidence type="ECO:0000256" key="1">
    <source>
        <dbReference type="ARBA" id="ARBA00001946"/>
    </source>
</evidence>
<dbReference type="InterPro" id="IPR036965">
    <property type="entry name" value="Terpene_synth_N_sf"/>
</dbReference>
<dbReference type="GO" id="GO:0010333">
    <property type="term" value="F:terpene synthase activity"/>
    <property type="evidence" value="ECO:0007669"/>
    <property type="project" value="InterPro"/>
</dbReference>
<evidence type="ECO:0000313" key="7">
    <source>
        <dbReference type="EMBL" id="KAB1201253.1"/>
    </source>
</evidence>
<comment type="cofactor">
    <cofactor evidence="1">
        <name>Mg(2+)</name>
        <dbReference type="ChEBI" id="CHEBI:18420"/>
    </cofactor>
</comment>
<protein>
    <submittedName>
        <fullName evidence="7">(3S,6E)-nerolidol synthase 1</fullName>
    </submittedName>
</protein>
<dbReference type="InterPro" id="IPR001906">
    <property type="entry name" value="Terpene_synth_N"/>
</dbReference>
<dbReference type="SFLD" id="SFLDG01019">
    <property type="entry name" value="Terpene_Cyclase_Like_1_C_Termi"/>
    <property type="match status" value="1"/>
</dbReference>
<reference evidence="7 8" key="1">
    <citation type="journal article" date="2019" name="Plant Biotechnol. J.">
        <title>The red bayberry genome and genetic basis of sex determination.</title>
        <authorList>
            <person name="Jia H.M."/>
            <person name="Jia H.J."/>
            <person name="Cai Q.L."/>
            <person name="Wang Y."/>
            <person name="Zhao H.B."/>
            <person name="Yang W.F."/>
            <person name="Wang G.Y."/>
            <person name="Li Y.H."/>
            <person name="Zhan D.L."/>
            <person name="Shen Y.T."/>
            <person name="Niu Q.F."/>
            <person name="Chang L."/>
            <person name="Qiu J."/>
            <person name="Zhao L."/>
            <person name="Xie H.B."/>
            <person name="Fu W.Y."/>
            <person name="Jin J."/>
            <person name="Li X.W."/>
            <person name="Jiao Y."/>
            <person name="Zhou C.C."/>
            <person name="Tu T."/>
            <person name="Chai C.Y."/>
            <person name="Gao J.L."/>
            <person name="Fan L.J."/>
            <person name="van de Weg E."/>
            <person name="Wang J.Y."/>
            <person name="Gao Z.S."/>
        </authorList>
    </citation>
    <scope>NUCLEOTIDE SEQUENCE [LARGE SCALE GENOMIC DNA]</scope>
    <source>
        <tissue evidence="7">Leaves</tissue>
    </source>
</reference>
<accession>A0A6A1UM25</accession>
<dbReference type="InterPro" id="IPR005630">
    <property type="entry name" value="Terpene_synthase_metal-bd"/>
</dbReference>
<dbReference type="EMBL" id="RXIC02000086">
    <property type="protein sequence ID" value="KAB1201253.1"/>
    <property type="molecule type" value="Genomic_DNA"/>
</dbReference>
<dbReference type="OrthoDB" id="1921927at2759"/>
<dbReference type="GO" id="GO:0000287">
    <property type="term" value="F:magnesium ion binding"/>
    <property type="evidence" value="ECO:0007669"/>
    <property type="project" value="InterPro"/>
</dbReference>